<protein>
    <submittedName>
        <fullName evidence="1">Uncharacterized protein</fullName>
    </submittedName>
</protein>
<accession>A0A2I0WRF4</accession>
<gene>
    <name evidence="1" type="ORF">MA16_Dca022009</name>
</gene>
<keyword evidence="2" id="KW-1185">Reference proteome</keyword>
<dbReference type="EMBL" id="KZ502469">
    <property type="protein sequence ID" value="PKU78233.1"/>
    <property type="molecule type" value="Genomic_DNA"/>
</dbReference>
<reference evidence="1 2" key="2">
    <citation type="journal article" date="2017" name="Nature">
        <title>The Apostasia genome and the evolution of orchids.</title>
        <authorList>
            <person name="Zhang G.Q."/>
            <person name="Liu K.W."/>
            <person name="Li Z."/>
            <person name="Lohaus R."/>
            <person name="Hsiao Y.Y."/>
            <person name="Niu S.C."/>
            <person name="Wang J.Y."/>
            <person name="Lin Y.C."/>
            <person name="Xu Q."/>
            <person name="Chen L.J."/>
            <person name="Yoshida K."/>
            <person name="Fujiwara S."/>
            <person name="Wang Z.W."/>
            <person name="Zhang Y.Q."/>
            <person name="Mitsuda N."/>
            <person name="Wang M."/>
            <person name="Liu G.H."/>
            <person name="Pecoraro L."/>
            <person name="Huang H.X."/>
            <person name="Xiao X.J."/>
            <person name="Lin M."/>
            <person name="Wu X.Y."/>
            <person name="Wu W.L."/>
            <person name="Chen Y.Y."/>
            <person name="Chang S.B."/>
            <person name="Sakamoto S."/>
            <person name="Ohme-Takagi M."/>
            <person name="Yagi M."/>
            <person name="Zeng S.J."/>
            <person name="Shen C.Y."/>
            <person name="Yeh C.M."/>
            <person name="Luo Y.B."/>
            <person name="Tsai W.C."/>
            <person name="Van de Peer Y."/>
            <person name="Liu Z.J."/>
        </authorList>
    </citation>
    <scope>NUCLEOTIDE SEQUENCE [LARGE SCALE GENOMIC DNA]</scope>
    <source>
        <tissue evidence="1">The whole plant</tissue>
    </source>
</reference>
<evidence type="ECO:0000313" key="2">
    <source>
        <dbReference type="Proteomes" id="UP000233837"/>
    </source>
</evidence>
<sequence length="137" mass="15119">MFSLLLIVDEEGKADTTNKIINAKEDREEGELIEDGRNADKEVVQNAWRNKVKKEGKGDGIQNEVVGVNLEKSVPATQKLKLLKELKHLGPLINSTRSKKSEAILKDISSSRLSNNGSFGADFKDLNVLTRGSSRTI</sequence>
<name>A0A2I0WRF4_9ASPA</name>
<organism evidence="1 2">
    <name type="scientific">Dendrobium catenatum</name>
    <dbReference type="NCBI Taxonomy" id="906689"/>
    <lineage>
        <taxon>Eukaryota</taxon>
        <taxon>Viridiplantae</taxon>
        <taxon>Streptophyta</taxon>
        <taxon>Embryophyta</taxon>
        <taxon>Tracheophyta</taxon>
        <taxon>Spermatophyta</taxon>
        <taxon>Magnoliopsida</taxon>
        <taxon>Liliopsida</taxon>
        <taxon>Asparagales</taxon>
        <taxon>Orchidaceae</taxon>
        <taxon>Epidendroideae</taxon>
        <taxon>Malaxideae</taxon>
        <taxon>Dendrobiinae</taxon>
        <taxon>Dendrobium</taxon>
    </lineage>
</organism>
<proteinExistence type="predicted"/>
<reference evidence="1 2" key="1">
    <citation type="journal article" date="2016" name="Sci. Rep.">
        <title>The Dendrobium catenatum Lindl. genome sequence provides insights into polysaccharide synthase, floral development and adaptive evolution.</title>
        <authorList>
            <person name="Zhang G.Q."/>
            <person name="Xu Q."/>
            <person name="Bian C."/>
            <person name="Tsai W.C."/>
            <person name="Yeh C.M."/>
            <person name="Liu K.W."/>
            <person name="Yoshida K."/>
            <person name="Zhang L.S."/>
            <person name="Chang S.B."/>
            <person name="Chen F."/>
            <person name="Shi Y."/>
            <person name="Su Y.Y."/>
            <person name="Zhang Y.Q."/>
            <person name="Chen L.J."/>
            <person name="Yin Y."/>
            <person name="Lin M."/>
            <person name="Huang H."/>
            <person name="Deng H."/>
            <person name="Wang Z.W."/>
            <person name="Zhu S.L."/>
            <person name="Zhao X."/>
            <person name="Deng C."/>
            <person name="Niu S.C."/>
            <person name="Huang J."/>
            <person name="Wang M."/>
            <person name="Liu G.H."/>
            <person name="Yang H.J."/>
            <person name="Xiao X.J."/>
            <person name="Hsiao Y.Y."/>
            <person name="Wu W.L."/>
            <person name="Chen Y.Y."/>
            <person name="Mitsuda N."/>
            <person name="Ohme-Takagi M."/>
            <person name="Luo Y.B."/>
            <person name="Van de Peer Y."/>
            <person name="Liu Z.J."/>
        </authorList>
    </citation>
    <scope>NUCLEOTIDE SEQUENCE [LARGE SCALE GENOMIC DNA]</scope>
    <source>
        <tissue evidence="1">The whole plant</tissue>
    </source>
</reference>
<dbReference type="Proteomes" id="UP000233837">
    <property type="component" value="Unassembled WGS sequence"/>
</dbReference>
<evidence type="ECO:0000313" key="1">
    <source>
        <dbReference type="EMBL" id="PKU78233.1"/>
    </source>
</evidence>
<dbReference type="AlphaFoldDB" id="A0A2I0WRF4"/>